<dbReference type="AlphaFoldDB" id="A0A0F9I281"/>
<dbReference type="InterPro" id="IPR041633">
    <property type="entry name" value="Polbeta"/>
</dbReference>
<gene>
    <name evidence="2" type="ORF">LCGC14_1994340</name>
</gene>
<evidence type="ECO:0000259" key="1">
    <source>
        <dbReference type="Pfam" id="PF18765"/>
    </source>
</evidence>
<proteinExistence type="predicted"/>
<name>A0A0F9I281_9ZZZZ</name>
<comment type="caution">
    <text evidence="2">The sequence shown here is derived from an EMBL/GenBank/DDBJ whole genome shotgun (WGS) entry which is preliminary data.</text>
</comment>
<organism evidence="2">
    <name type="scientific">marine sediment metagenome</name>
    <dbReference type="NCBI Taxonomy" id="412755"/>
    <lineage>
        <taxon>unclassified sequences</taxon>
        <taxon>metagenomes</taxon>
        <taxon>ecological metagenomes</taxon>
    </lineage>
</organism>
<dbReference type="Gene3D" id="3.30.460.10">
    <property type="entry name" value="Beta Polymerase, domain 2"/>
    <property type="match status" value="1"/>
</dbReference>
<protein>
    <recommendedName>
        <fullName evidence="1">Polymerase beta nucleotidyltransferase domain-containing protein</fullName>
    </recommendedName>
</protein>
<sequence length="98" mass="11321">MVKDIYLEQIQEIILKRLKGYKFQLFLFGSEASKTSGKTSDIDVAIMPITPLPRSLLSEIREELEESHIPYSVDLADLSRTTPEFLQHVRQEGLIWND</sequence>
<dbReference type="InterPro" id="IPR043519">
    <property type="entry name" value="NT_sf"/>
</dbReference>
<accession>A0A0F9I281</accession>
<dbReference type="Pfam" id="PF18765">
    <property type="entry name" value="Polbeta"/>
    <property type="match status" value="1"/>
</dbReference>
<dbReference type="CDD" id="cd05403">
    <property type="entry name" value="NT_KNTase_like"/>
    <property type="match status" value="1"/>
</dbReference>
<dbReference type="SUPFAM" id="SSF81301">
    <property type="entry name" value="Nucleotidyltransferase"/>
    <property type="match status" value="1"/>
</dbReference>
<dbReference type="EMBL" id="LAZR01022549">
    <property type="protein sequence ID" value="KKL81477.1"/>
    <property type="molecule type" value="Genomic_DNA"/>
</dbReference>
<feature type="domain" description="Polymerase beta nucleotidyltransferase" evidence="1">
    <location>
        <begin position="25"/>
        <end position="93"/>
    </location>
</feature>
<reference evidence="2" key="1">
    <citation type="journal article" date="2015" name="Nature">
        <title>Complex archaea that bridge the gap between prokaryotes and eukaryotes.</title>
        <authorList>
            <person name="Spang A."/>
            <person name="Saw J.H."/>
            <person name="Jorgensen S.L."/>
            <person name="Zaremba-Niedzwiedzka K."/>
            <person name="Martijn J."/>
            <person name="Lind A.E."/>
            <person name="van Eijk R."/>
            <person name="Schleper C."/>
            <person name="Guy L."/>
            <person name="Ettema T.J."/>
        </authorList>
    </citation>
    <scope>NUCLEOTIDE SEQUENCE</scope>
</reference>
<evidence type="ECO:0000313" key="2">
    <source>
        <dbReference type="EMBL" id="KKL81477.1"/>
    </source>
</evidence>